<dbReference type="InterPro" id="IPR018028">
    <property type="entry name" value="Catalase"/>
</dbReference>
<dbReference type="InterPro" id="IPR024708">
    <property type="entry name" value="Catalase_AS"/>
</dbReference>
<dbReference type="CDD" id="cd08156">
    <property type="entry name" value="catalase_clade_3"/>
    <property type="match status" value="1"/>
</dbReference>
<gene>
    <name evidence="11" type="ORF">L1857_00090</name>
</gene>
<dbReference type="PROSITE" id="PS51402">
    <property type="entry name" value="CATALASE_3"/>
    <property type="match status" value="1"/>
</dbReference>
<dbReference type="InterPro" id="IPR010582">
    <property type="entry name" value="Catalase_immune_responsive"/>
</dbReference>
<dbReference type="PIRSF" id="PIRSF038928">
    <property type="entry name" value="Catalase_clade1-3"/>
    <property type="match status" value="1"/>
</dbReference>
<dbReference type="PANTHER" id="PTHR11465:SF9">
    <property type="entry name" value="CATALASE"/>
    <property type="match status" value="1"/>
</dbReference>
<dbReference type="PROSITE" id="PS00437">
    <property type="entry name" value="CATALASE_1"/>
    <property type="match status" value="1"/>
</dbReference>
<sequence>MTKPTTNNVGIPVASDNDSLTLGANGPILLQDHYLIEKNAHFNRERVPERVVHAKGGGAFGFLEVTEDVSQFTKAALFQPGTRTESVIRFSSVAGENGSPDTWRDPRGFAVKFYTTQGNYDLVGNNTPVFFIRDPIKFPDFIHSQKRRADNHLRDHNIQWDFWTLRPESAHQVTWLMGDRGIPSNWREMDGFGSHTYLWENAGGEKFWVKYHFKTDQGIGYLTQAEADRIAGEDADYYIRDLWTAIERGDHPSWTLYVQVMPYEEAADYRFNPFDLTKVWPHGDYPLIKVGRYVLDRNPSNYFAEIEQAAFAPTNMVPGIGPSPDKMLQGRLFAYPDAHRYRIGANFAQLPVNAPKSPVNSYSRDGAMRYQNPGDPVYAPNSFGGPHADAAYAGETVSSYGVVDEVIRSAYRLHAEDDDFGQAGTLVRKVMDDAQRERLAQNIIGHAKKGVSEPVLERVFEYWRNVDKSLGDKVAEAFGK</sequence>
<dbReference type="Gene3D" id="2.40.180.10">
    <property type="entry name" value="Catalase core domain"/>
    <property type="match status" value="1"/>
</dbReference>
<evidence type="ECO:0000256" key="8">
    <source>
        <dbReference type="ARBA" id="ARBA00049254"/>
    </source>
</evidence>
<evidence type="ECO:0000256" key="1">
    <source>
        <dbReference type="ARBA" id="ARBA00005329"/>
    </source>
</evidence>
<dbReference type="PANTHER" id="PTHR11465">
    <property type="entry name" value="CATALASE"/>
    <property type="match status" value="1"/>
</dbReference>
<evidence type="ECO:0000256" key="7">
    <source>
        <dbReference type="ARBA" id="ARBA00023324"/>
    </source>
</evidence>
<evidence type="ECO:0000313" key="11">
    <source>
        <dbReference type="EMBL" id="UQS21342.1"/>
    </source>
</evidence>
<organism evidence="11 12">
    <name type="scientific">Amycolatopsis thermalba</name>
    <dbReference type="NCBI Taxonomy" id="944492"/>
    <lineage>
        <taxon>Bacteria</taxon>
        <taxon>Bacillati</taxon>
        <taxon>Actinomycetota</taxon>
        <taxon>Actinomycetes</taxon>
        <taxon>Pseudonocardiales</taxon>
        <taxon>Pseudonocardiaceae</taxon>
        <taxon>Amycolatopsis</taxon>
    </lineage>
</organism>
<evidence type="ECO:0000256" key="9">
    <source>
        <dbReference type="RuleBase" id="RU000498"/>
    </source>
</evidence>
<reference evidence="11" key="1">
    <citation type="submission" date="2022-01" db="EMBL/GenBank/DDBJ databases">
        <title>PSI-footprinting approach for the identification of protein synthesis inhibitor producers.</title>
        <authorList>
            <person name="Handel F."/>
            <person name="Kulik A."/>
            <person name="Wex K.W."/>
            <person name="Berscheid A."/>
            <person name="Saur J.S."/>
            <person name="Winkler A."/>
            <person name="Wibberg D."/>
            <person name="Kalinowski J."/>
            <person name="Broetz-Oesterhelt H."/>
            <person name="Mast Y."/>
        </authorList>
    </citation>
    <scope>NUCLEOTIDE SEQUENCE</scope>
    <source>
        <strain evidence="11">KNN 49.3e</strain>
    </source>
</reference>
<dbReference type="PRINTS" id="PR00067">
    <property type="entry name" value="CATALASE"/>
</dbReference>
<proteinExistence type="inferred from homology"/>
<comment type="similarity">
    <text evidence="1 9">Belongs to the catalase family.</text>
</comment>
<evidence type="ECO:0000256" key="6">
    <source>
        <dbReference type="ARBA" id="ARBA00023004"/>
    </source>
</evidence>
<feature type="domain" description="Catalase core" evidence="10">
    <location>
        <begin position="6"/>
        <end position="387"/>
    </location>
</feature>
<dbReference type="Pfam" id="PF00199">
    <property type="entry name" value="Catalase"/>
    <property type="match status" value="1"/>
</dbReference>
<name>A0ABY4NLZ1_9PSEU</name>
<keyword evidence="2 9" id="KW-0575">Peroxidase</keyword>
<dbReference type="Proteomes" id="UP000830158">
    <property type="component" value="Chromosome"/>
</dbReference>
<keyword evidence="5 9" id="KW-0560">Oxidoreductase</keyword>
<evidence type="ECO:0000256" key="3">
    <source>
        <dbReference type="ARBA" id="ARBA00022617"/>
    </source>
</evidence>
<evidence type="ECO:0000256" key="2">
    <source>
        <dbReference type="ARBA" id="ARBA00022559"/>
    </source>
</evidence>
<evidence type="ECO:0000256" key="4">
    <source>
        <dbReference type="ARBA" id="ARBA00022723"/>
    </source>
</evidence>
<dbReference type="Pfam" id="PF06628">
    <property type="entry name" value="Catalase-rel"/>
    <property type="match status" value="1"/>
</dbReference>
<keyword evidence="4 9" id="KW-0479">Metal-binding</keyword>
<dbReference type="InterPro" id="IPR020835">
    <property type="entry name" value="Catalase_sf"/>
</dbReference>
<keyword evidence="6 9" id="KW-0408">Iron</keyword>
<accession>A0ABY4NLZ1</accession>
<keyword evidence="7 9" id="KW-0376">Hydrogen peroxide</keyword>
<keyword evidence="3 9" id="KW-0349">Heme</keyword>
<evidence type="ECO:0000313" key="12">
    <source>
        <dbReference type="Proteomes" id="UP000830158"/>
    </source>
</evidence>
<dbReference type="InterPro" id="IPR024711">
    <property type="entry name" value="Catalase_clade1/3"/>
</dbReference>
<dbReference type="PROSITE" id="PS00438">
    <property type="entry name" value="CATALASE_2"/>
    <property type="match status" value="1"/>
</dbReference>
<comment type="catalytic activity">
    <reaction evidence="8 9">
        <text>2 H2O2 = O2 + 2 H2O</text>
        <dbReference type="Rhea" id="RHEA:20309"/>
        <dbReference type="ChEBI" id="CHEBI:15377"/>
        <dbReference type="ChEBI" id="CHEBI:15379"/>
        <dbReference type="ChEBI" id="CHEBI:16240"/>
        <dbReference type="EC" id="1.11.1.6"/>
    </reaction>
</comment>
<dbReference type="EMBL" id="CP091196">
    <property type="protein sequence ID" value="UQS21342.1"/>
    <property type="molecule type" value="Genomic_DNA"/>
</dbReference>
<dbReference type="EC" id="1.11.1.6" evidence="9"/>
<keyword evidence="12" id="KW-1185">Reference proteome</keyword>
<protein>
    <recommendedName>
        <fullName evidence="9">Catalase</fullName>
        <ecNumber evidence="9">1.11.1.6</ecNumber>
    </recommendedName>
</protein>
<dbReference type="InterPro" id="IPR002226">
    <property type="entry name" value="Catalase_haem_BS"/>
</dbReference>
<dbReference type="RefSeq" id="WP_116113102.1">
    <property type="nucleotide sequence ID" value="NZ_CP091196.1"/>
</dbReference>
<dbReference type="InterPro" id="IPR040333">
    <property type="entry name" value="Catalase_3"/>
</dbReference>
<dbReference type="SUPFAM" id="SSF56634">
    <property type="entry name" value="Heme-dependent catalase-like"/>
    <property type="match status" value="1"/>
</dbReference>
<dbReference type="SMART" id="SM01060">
    <property type="entry name" value="Catalase"/>
    <property type="match status" value="1"/>
</dbReference>
<evidence type="ECO:0000259" key="10">
    <source>
        <dbReference type="SMART" id="SM01060"/>
    </source>
</evidence>
<dbReference type="InterPro" id="IPR011614">
    <property type="entry name" value="Catalase_core"/>
</dbReference>
<evidence type="ECO:0000256" key="5">
    <source>
        <dbReference type="ARBA" id="ARBA00023002"/>
    </source>
</evidence>